<dbReference type="SMART" id="SM01276">
    <property type="entry name" value="M60-like"/>
    <property type="match status" value="1"/>
</dbReference>
<feature type="non-terminal residue" evidence="3">
    <location>
        <position position="718"/>
    </location>
</feature>
<dbReference type="InterPro" id="IPR031161">
    <property type="entry name" value="Peptidase_M60_dom"/>
</dbReference>
<feature type="domain" description="Peptidase M60" evidence="2">
    <location>
        <begin position="326"/>
        <end position="643"/>
    </location>
</feature>
<gene>
    <name evidence="3" type="primary">Tcaf_4</name>
    <name evidence="3" type="ORF">GTO92_0022329</name>
</gene>
<protein>
    <submittedName>
        <fullName evidence="3">TCAF factor</fullName>
    </submittedName>
</protein>
<comment type="similarity">
    <text evidence="1">Belongs to the TCAF family.</text>
</comment>
<accession>A0ABS2YZN4</accession>
<dbReference type="Pfam" id="PF13402">
    <property type="entry name" value="Peptidase_M60"/>
    <property type="match status" value="1"/>
</dbReference>
<dbReference type="InterPro" id="IPR051244">
    <property type="entry name" value="TCAF"/>
</dbReference>
<organism evidence="3 4">
    <name type="scientific">Polypterus senegalus</name>
    <name type="common">Senegal bichir</name>
    <dbReference type="NCBI Taxonomy" id="55291"/>
    <lineage>
        <taxon>Eukaryota</taxon>
        <taxon>Metazoa</taxon>
        <taxon>Chordata</taxon>
        <taxon>Craniata</taxon>
        <taxon>Vertebrata</taxon>
        <taxon>Euteleostomi</taxon>
        <taxon>Actinopterygii</taxon>
        <taxon>Polypteriformes</taxon>
        <taxon>Polypteridae</taxon>
        <taxon>Polypterus</taxon>
    </lineage>
</organism>
<dbReference type="Gene3D" id="1.10.390.30">
    <property type="entry name" value="Peptidase M60, enhancin-like domain 3"/>
    <property type="match status" value="1"/>
</dbReference>
<evidence type="ECO:0000313" key="3">
    <source>
        <dbReference type="EMBL" id="MBN3292254.1"/>
    </source>
</evidence>
<name>A0ABS2YZN4_POLSE</name>
<dbReference type="PANTHER" id="PTHR15730">
    <property type="entry name" value="EXPERIMENTAL AUTOIMMUNE PROSTATITIS ANTIGEN 2-RELATED"/>
    <property type="match status" value="1"/>
</dbReference>
<dbReference type="Pfam" id="PF17291">
    <property type="entry name" value="M60-like_N"/>
    <property type="match status" value="1"/>
</dbReference>
<dbReference type="InterPro" id="IPR035423">
    <property type="entry name" value="M60-like_N"/>
</dbReference>
<dbReference type="EMBL" id="JAAWVN010015897">
    <property type="protein sequence ID" value="MBN3292254.1"/>
    <property type="molecule type" value="Genomic_DNA"/>
</dbReference>
<dbReference type="Proteomes" id="UP001166052">
    <property type="component" value="Unassembled WGS sequence"/>
</dbReference>
<comment type="caution">
    <text evidence="3">The sequence shown here is derived from an EMBL/GenBank/DDBJ whole genome shotgun (WGS) entry which is preliminary data.</text>
</comment>
<keyword evidence="4" id="KW-1185">Reference proteome</keyword>
<dbReference type="InterPro" id="IPR042279">
    <property type="entry name" value="Pep_M60_3"/>
</dbReference>
<evidence type="ECO:0000313" key="4">
    <source>
        <dbReference type="Proteomes" id="UP001166052"/>
    </source>
</evidence>
<dbReference type="PANTHER" id="PTHR15730:SF5">
    <property type="entry name" value="SI:CH211-210B2.2-RELATED"/>
    <property type="match status" value="1"/>
</dbReference>
<reference evidence="3" key="1">
    <citation type="journal article" date="2021" name="Cell">
        <title>Tracing the genetic footprints of vertebrate landing in non-teleost ray-finned fishes.</title>
        <authorList>
            <person name="Bi X."/>
            <person name="Wang K."/>
            <person name="Yang L."/>
            <person name="Pan H."/>
            <person name="Jiang H."/>
            <person name="Wei Q."/>
            <person name="Fang M."/>
            <person name="Yu H."/>
            <person name="Zhu C."/>
            <person name="Cai Y."/>
            <person name="He Y."/>
            <person name="Gan X."/>
            <person name="Zeng H."/>
            <person name="Yu D."/>
            <person name="Zhu Y."/>
            <person name="Jiang H."/>
            <person name="Qiu Q."/>
            <person name="Yang H."/>
            <person name="Zhang Y.E."/>
            <person name="Wang W."/>
            <person name="Zhu M."/>
            <person name="He S."/>
            <person name="Zhang G."/>
        </authorList>
    </citation>
    <scope>NUCLEOTIDE SEQUENCE</scope>
    <source>
        <strain evidence="3">Bchr_001</strain>
    </source>
</reference>
<evidence type="ECO:0000256" key="1">
    <source>
        <dbReference type="ARBA" id="ARBA00009770"/>
    </source>
</evidence>
<dbReference type="SUPFAM" id="SSF52317">
    <property type="entry name" value="Class I glutamine amidotransferase-like"/>
    <property type="match status" value="1"/>
</dbReference>
<feature type="non-terminal residue" evidence="3">
    <location>
        <position position="1"/>
    </location>
</feature>
<proteinExistence type="inferred from homology"/>
<dbReference type="InterPro" id="IPR029062">
    <property type="entry name" value="Class_I_gatase-like"/>
</dbReference>
<dbReference type="PROSITE" id="PS51723">
    <property type="entry name" value="PEPTIDASE_M60"/>
    <property type="match status" value="1"/>
</dbReference>
<evidence type="ECO:0000259" key="2">
    <source>
        <dbReference type="PROSITE" id="PS51723"/>
    </source>
</evidence>
<dbReference type="Gene3D" id="3.40.390.80">
    <property type="entry name" value="Peptidase M60, enhancin-like domain 2"/>
    <property type="match status" value="1"/>
</dbReference>
<sequence>MDLNTAYQTLVKGVDTFNFTGDAVPCELLLIGPTAFPVAVNDEGQVLVAASTYGKGRLVFMGHEVYISDTNFGQFLINAITWLCPTSDAVVGVQTNLTFLSSHLRDAGFKVQSADKFTSNMKVYCMDAYNDSQANELIQFVKNGGSLLIAGQAWHWSYSHKEDVLQNFPGNIVTGVSGVYFTSLYGEKGEYKVSKKLPLSSFLVLQNGNITKDSEFLLRGVTKFDLNTSSVPSSLLVHGQLAFPVLLDEHNQALIAASYYGKGRIVVLTHEAYLTHLKTFVYNALNWLGAQKGGKICIQEDQTYLYEILIQEGFSCELSSLKDDTNVYCCTSYSDHQAEQIHEFVSEGGGLLIGGQAWSWYYSHPDQVAVAGYPGNKILNKFGISITSTTLDSKVQIGCHTDDLSGFDELQHPPVVFRRIHINNETVSVSSLWGGLIYIIVPGGRQSCVADWQKTLSRNPAPWAELEADNIILTVPTSKISHITNPEPLLHLWNRITKSIAELAALPERFLRPERIVADVQISAGYMHAGYPVMLLIESVQDIADLQFMQTNPIWGPLHELGHNQQRPLWEFPPHTTEATCNLWSVYVHEKVLNLPRSKAHSQLTAESREERIKNYIKRGSRLDDWTVWTCLETYLQLQEGFGWEPFIALFSDYQQMSISEHLDNKAKMNLWAEKFSFQVNRNLVPFFKAWGWPIEEDVCRMLATLPEWKENPMKAFA</sequence>